<dbReference type="InterPro" id="IPR000073">
    <property type="entry name" value="AB_hydrolase_1"/>
</dbReference>
<dbReference type="Pfam" id="PF00561">
    <property type="entry name" value="Abhydrolase_1"/>
    <property type="match status" value="1"/>
</dbReference>
<feature type="domain" description="AB hydrolase-1" evidence="1">
    <location>
        <begin position="66"/>
        <end position="316"/>
    </location>
</feature>
<dbReference type="InterPro" id="IPR050266">
    <property type="entry name" value="AB_hydrolase_sf"/>
</dbReference>
<keyword evidence="3" id="KW-1185">Reference proteome</keyword>
<dbReference type="RefSeq" id="WP_344931290.1">
    <property type="nucleotide sequence ID" value="NZ_BAAAYK010000038.1"/>
</dbReference>
<sequence length="335" mass="35927">MRTSPRHLDAAAPGGGLTRVPLRLGAVPARLPGVPSPGRHVPLITESGPLRVHVRETGGPGAETAVYLHGLAGSASNWTDLAAALAPNLRGLAVDLPGFGRSVPPDRFDYSGEQHAHVVIRLLEESGAGAVHLVGNSFGGAVAVLVAAHRPDLVASLTLISPAVPDLRPDPRRMSDPRIPLTRLPLLGPAVRRRLAAVPPGERARRLLELCFAEPDAVPADRLDAVVEEFRERAGFDWAEAALDRTTTGLVRSWLAPPWRSPWRLLPLVQAPSLVVWGAADRVVGVRKAPRTARELRRGRLLVLPRTGHVAQLERPRVVAAVVLGMLDEVELGQW</sequence>
<dbReference type="PANTHER" id="PTHR43798:SF33">
    <property type="entry name" value="HYDROLASE, PUTATIVE (AFU_ORTHOLOGUE AFUA_2G14860)-RELATED"/>
    <property type="match status" value="1"/>
</dbReference>
<dbReference type="GO" id="GO:0016787">
    <property type="term" value="F:hydrolase activity"/>
    <property type="evidence" value="ECO:0007669"/>
    <property type="project" value="UniProtKB-KW"/>
</dbReference>
<dbReference type="EMBL" id="BAAAYK010000038">
    <property type="protein sequence ID" value="GAA3366010.1"/>
    <property type="molecule type" value="Genomic_DNA"/>
</dbReference>
<evidence type="ECO:0000313" key="3">
    <source>
        <dbReference type="Proteomes" id="UP001500483"/>
    </source>
</evidence>
<organism evidence="2 3">
    <name type="scientific">Saccharopolyspora gregorii</name>
    <dbReference type="NCBI Taxonomy" id="33914"/>
    <lineage>
        <taxon>Bacteria</taxon>
        <taxon>Bacillati</taxon>
        <taxon>Actinomycetota</taxon>
        <taxon>Actinomycetes</taxon>
        <taxon>Pseudonocardiales</taxon>
        <taxon>Pseudonocardiaceae</taxon>
        <taxon>Saccharopolyspora</taxon>
    </lineage>
</organism>
<keyword evidence="2" id="KW-0378">Hydrolase</keyword>
<proteinExistence type="predicted"/>
<dbReference type="InterPro" id="IPR029058">
    <property type="entry name" value="AB_hydrolase_fold"/>
</dbReference>
<accession>A0ABP6S2B6</accession>
<evidence type="ECO:0000259" key="1">
    <source>
        <dbReference type="Pfam" id="PF00561"/>
    </source>
</evidence>
<dbReference type="Proteomes" id="UP001500483">
    <property type="component" value="Unassembled WGS sequence"/>
</dbReference>
<dbReference type="Gene3D" id="3.40.50.1820">
    <property type="entry name" value="alpha/beta hydrolase"/>
    <property type="match status" value="1"/>
</dbReference>
<comment type="caution">
    <text evidence="2">The sequence shown here is derived from an EMBL/GenBank/DDBJ whole genome shotgun (WGS) entry which is preliminary data.</text>
</comment>
<reference evidence="3" key="1">
    <citation type="journal article" date="2019" name="Int. J. Syst. Evol. Microbiol.">
        <title>The Global Catalogue of Microorganisms (GCM) 10K type strain sequencing project: providing services to taxonomists for standard genome sequencing and annotation.</title>
        <authorList>
            <consortium name="The Broad Institute Genomics Platform"/>
            <consortium name="The Broad Institute Genome Sequencing Center for Infectious Disease"/>
            <person name="Wu L."/>
            <person name="Ma J."/>
        </authorList>
    </citation>
    <scope>NUCLEOTIDE SEQUENCE [LARGE SCALE GENOMIC DNA]</scope>
    <source>
        <strain evidence="3">JCM 9687</strain>
    </source>
</reference>
<dbReference type="PANTHER" id="PTHR43798">
    <property type="entry name" value="MONOACYLGLYCEROL LIPASE"/>
    <property type="match status" value="1"/>
</dbReference>
<gene>
    <name evidence="2" type="ORF">GCM10020366_68170</name>
</gene>
<evidence type="ECO:0000313" key="2">
    <source>
        <dbReference type="EMBL" id="GAA3366010.1"/>
    </source>
</evidence>
<protein>
    <submittedName>
        <fullName evidence="2">Alpha/beta fold hydrolase</fullName>
    </submittedName>
</protein>
<dbReference type="PRINTS" id="PR00111">
    <property type="entry name" value="ABHYDROLASE"/>
</dbReference>
<name>A0ABP6S2B6_9PSEU</name>
<dbReference type="SUPFAM" id="SSF53474">
    <property type="entry name" value="alpha/beta-Hydrolases"/>
    <property type="match status" value="1"/>
</dbReference>